<dbReference type="InterPro" id="IPR010071">
    <property type="entry name" value="AA_adenyl_dom"/>
</dbReference>
<keyword evidence="6" id="KW-1185">Reference proteome</keyword>
<name>A0A3A8MHT3_9BACT</name>
<dbReference type="InterPro" id="IPR020806">
    <property type="entry name" value="PKS_PP-bd"/>
</dbReference>
<proteinExistence type="predicted"/>
<dbReference type="InterPro" id="IPR000873">
    <property type="entry name" value="AMP-dep_synth/lig_dom"/>
</dbReference>
<dbReference type="InterPro" id="IPR001242">
    <property type="entry name" value="Condensation_dom"/>
</dbReference>
<dbReference type="SUPFAM" id="SSF56801">
    <property type="entry name" value="Acetyl-CoA synthetase-like"/>
    <property type="match status" value="2"/>
</dbReference>
<dbReference type="InterPro" id="IPR045851">
    <property type="entry name" value="AMP-bd_C_sf"/>
</dbReference>
<dbReference type="Pfam" id="PF13193">
    <property type="entry name" value="AMP-binding_C"/>
    <property type="match status" value="1"/>
</dbReference>
<dbReference type="FunFam" id="3.40.50.12780:FF:000012">
    <property type="entry name" value="Non-ribosomal peptide synthetase"/>
    <property type="match status" value="1"/>
</dbReference>
<dbReference type="SMART" id="SM00823">
    <property type="entry name" value="PKS_PP"/>
    <property type="match status" value="1"/>
</dbReference>
<dbReference type="Gene3D" id="1.10.1200.10">
    <property type="entry name" value="ACP-like"/>
    <property type="match status" value="1"/>
</dbReference>
<dbReference type="GO" id="GO:0031177">
    <property type="term" value="F:phosphopantetheine binding"/>
    <property type="evidence" value="ECO:0007669"/>
    <property type="project" value="InterPro"/>
</dbReference>
<feature type="non-terminal residue" evidence="5">
    <location>
        <position position="1676"/>
    </location>
</feature>
<dbReference type="Gene3D" id="3.30.300.30">
    <property type="match status" value="1"/>
</dbReference>
<dbReference type="NCBIfam" id="TIGR01733">
    <property type="entry name" value="AA-adenyl-dom"/>
    <property type="match status" value="1"/>
</dbReference>
<protein>
    <submittedName>
        <fullName evidence="5">Amino acid adenylation domain-containing protein</fullName>
    </submittedName>
</protein>
<dbReference type="FunFam" id="1.10.1200.10:FF:000016">
    <property type="entry name" value="Non-ribosomal peptide synthase"/>
    <property type="match status" value="1"/>
</dbReference>
<dbReference type="Proteomes" id="UP000273405">
    <property type="component" value="Unassembled WGS sequence"/>
</dbReference>
<dbReference type="Pfam" id="PF00668">
    <property type="entry name" value="Condensation"/>
    <property type="match status" value="2"/>
</dbReference>
<evidence type="ECO:0000259" key="4">
    <source>
        <dbReference type="PROSITE" id="PS50075"/>
    </source>
</evidence>
<dbReference type="FunFam" id="3.30.559.10:FF:000012">
    <property type="entry name" value="Non-ribosomal peptide synthetase"/>
    <property type="match status" value="2"/>
</dbReference>
<feature type="domain" description="Carrier" evidence="4">
    <location>
        <begin position="1000"/>
        <end position="1075"/>
    </location>
</feature>
<dbReference type="GO" id="GO:0044550">
    <property type="term" value="P:secondary metabolite biosynthetic process"/>
    <property type="evidence" value="ECO:0007669"/>
    <property type="project" value="UniProtKB-ARBA"/>
</dbReference>
<dbReference type="FunFam" id="3.30.300.30:FF:000010">
    <property type="entry name" value="Enterobactin synthetase component F"/>
    <property type="match status" value="1"/>
</dbReference>
<dbReference type="Gene3D" id="2.30.38.10">
    <property type="entry name" value="Luciferase, Domain 3"/>
    <property type="match status" value="1"/>
</dbReference>
<dbReference type="PROSITE" id="PS50075">
    <property type="entry name" value="CARRIER"/>
    <property type="match status" value="1"/>
</dbReference>
<dbReference type="InterPro" id="IPR006162">
    <property type="entry name" value="Ppantetheine_attach_site"/>
</dbReference>
<gene>
    <name evidence="5" type="ORF">D7X12_38160</name>
</gene>
<dbReference type="Pfam" id="PF00501">
    <property type="entry name" value="AMP-binding"/>
    <property type="match status" value="2"/>
</dbReference>
<evidence type="ECO:0000256" key="2">
    <source>
        <dbReference type="ARBA" id="ARBA00022450"/>
    </source>
</evidence>
<comment type="caution">
    <text evidence="5">The sequence shown here is derived from an EMBL/GenBank/DDBJ whole genome shotgun (WGS) entry which is preliminary data.</text>
</comment>
<dbReference type="FunFam" id="2.30.38.10:FF:000001">
    <property type="entry name" value="Non-ribosomal peptide synthetase PvdI"/>
    <property type="match status" value="1"/>
</dbReference>
<evidence type="ECO:0000313" key="5">
    <source>
        <dbReference type="EMBL" id="RKH31693.1"/>
    </source>
</evidence>
<dbReference type="GO" id="GO:0072330">
    <property type="term" value="P:monocarboxylic acid biosynthetic process"/>
    <property type="evidence" value="ECO:0007669"/>
    <property type="project" value="UniProtKB-ARBA"/>
</dbReference>
<dbReference type="Gene3D" id="3.30.559.30">
    <property type="entry name" value="Nonribosomal peptide synthetase, condensation domain"/>
    <property type="match status" value="2"/>
</dbReference>
<dbReference type="Gene3D" id="3.40.50.12780">
    <property type="entry name" value="N-terminal domain of ligase-like"/>
    <property type="match status" value="1"/>
</dbReference>
<dbReference type="InterPro" id="IPR025110">
    <property type="entry name" value="AMP-bd_C"/>
</dbReference>
<dbReference type="GO" id="GO:0043041">
    <property type="term" value="P:amino acid activation for nonribosomal peptide biosynthetic process"/>
    <property type="evidence" value="ECO:0007669"/>
    <property type="project" value="TreeGrafter"/>
</dbReference>
<dbReference type="Pfam" id="PF00550">
    <property type="entry name" value="PP-binding"/>
    <property type="match status" value="1"/>
</dbReference>
<dbReference type="CDD" id="cd19531">
    <property type="entry name" value="LCL_NRPS-like"/>
    <property type="match status" value="2"/>
</dbReference>
<dbReference type="InterPro" id="IPR042099">
    <property type="entry name" value="ANL_N_sf"/>
</dbReference>
<dbReference type="PROSITE" id="PS00455">
    <property type="entry name" value="AMP_BINDING"/>
    <property type="match status" value="1"/>
</dbReference>
<dbReference type="InterPro" id="IPR036736">
    <property type="entry name" value="ACP-like_sf"/>
</dbReference>
<dbReference type="RefSeq" id="WP_120630090.1">
    <property type="nucleotide sequence ID" value="NZ_RAWG01000443.1"/>
</dbReference>
<dbReference type="GO" id="GO:0005829">
    <property type="term" value="C:cytosol"/>
    <property type="evidence" value="ECO:0007669"/>
    <property type="project" value="TreeGrafter"/>
</dbReference>
<dbReference type="SUPFAM" id="SSF52777">
    <property type="entry name" value="CoA-dependent acyltransferases"/>
    <property type="match status" value="4"/>
</dbReference>
<organism evidence="5 6">
    <name type="scientific">Corallococcus sicarius</name>
    <dbReference type="NCBI Taxonomy" id="2316726"/>
    <lineage>
        <taxon>Bacteria</taxon>
        <taxon>Pseudomonadati</taxon>
        <taxon>Myxococcota</taxon>
        <taxon>Myxococcia</taxon>
        <taxon>Myxococcales</taxon>
        <taxon>Cystobacterineae</taxon>
        <taxon>Myxococcaceae</taxon>
        <taxon>Corallococcus</taxon>
    </lineage>
</organism>
<dbReference type="PANTHER" id="PTHR45527:SF1">
    <property type="entry name" value="FATTY ACID SYNTHASE"/>
    <property type="match status" value="1"/>
</dbReference>
<dbReference type="PROSITE" id="PS00012">
    <property type="entry name" value="PHOSPHOPANTETHEINE"/>
    <property type="match status" value="1"/>
</dbReference>
<dbReference type="Gene3D" id="3.30.559.10">
    <property type="entry name" value="Chloramphenicol acetyltransferase-like domain"/>
    <property type="match status" value="2"/>
</dbReference>
<keyword evidence="2" id="KW-0596">Phosphopantetheine</keyword>
<accession>A0A3A8MHT3</accession>
<dbReference type="OrthoDB" id="9797708at2"/>
<evidence type="ECO:0000256" key="1">
    <source>
        <dbReference type="ARBA" id="ARBA00001957"/>
    </source>
</evidence>
<dbReference type="SUPFAM" id="SSF47336">
    <property type="entry name" value="ACP-like"/>
    <property type="match status" value="1"/>
</dbReference>
<dbReference type="Gene3D" id="3.40.50.980">
    <property type="match status" value="2"/>
</dbReference>
<comment type="cofactor">
    <cofactor evidence="1">
        <name>pantetheine 4'-phosphate</name>
        <dbReference type="ChEBI" id="CHEBI:47942"/>
    </cofactor>
</comment>
<dbReference type="InterPro" id="IPR020845">
    <property type="entry name" value="AMP-binding_CS"/>
</dbReference>
<dbReference type="EMBL" id="RAWG01000443">
    <property type="protein sequence ID" value="RKH31693.1"/>
    <property type="molecule type" value="Genomic_DNA"/>
</dbReference>
<keyword evidence="3" id="KW-0597">Phosphoprotein</keyword>
<dbReference type="GO" id="GO:0003824">
    <property type="term" value="F:catalytic activity"/>
    <property type="evidence" value="ECO:0007669"/>
    <property type="project" value="InterPro"/>
</dbReference>
<dbReference type="FunFam" id="3.40.50.980:FF:000001">
    <property type="entry name" value="Non-ribosomal peptide synthetase"/>
    <property type="match status" value="1"/>
</dbReference>
<reference evidence="6" key="1">
    <citation type="submission" date="2018-09" db="EMBL/GenBank/DDBJ databases">
        <authorList>
            <person name="Livingstone P.G."/>
            <person name="Whitworth D.E."/>
        </authorList>
    </citation>
    <scope>NUCLEOTIDE SEQUENCE [LARGE SCALE GENOMIC DNA]</scope>
    <source>
        <strain evidence="6">CA040B</strain>
    </source>
</reference>
<dbReference type="InterPro" id="IPR023213">
    <property type="entry name" value="CAT-like_dom_sf"/>
</dbReference>
<dbReference type="CDD" id="cd05930">
    <property type="entry name" value="A_NRPS"/>
    <property type="match status" value="1"/>
</dbReference>
<dbReference type="PANTHER" id="PTHR45527">
    <property type="entry name" value="NONRIBOSOMAL PEPTIDE SYNTHETASE"/>
    <property type="match status" value="1"/>
</dbReference>
<evidence type="ECO:0000313" key="6">
    <source>
        <dbReference type="Proteomes" id="UP000273405"/>
    </source>
</evidence>
<evidence type="ECO:0000256" key="3">
    <source>
        <dbReference type="ARBA" id="ARBA00022553"/>
    </source>
</evidence>
<dbReference type="InterPro" id="IPR009081">
    <property type="entry name" value="PP-bd_ACP"/>
</dbReference>
<sequence>MSNELSKRIANLSPEKRAELLKKMAAQKAAPGNTARGLIPVQDRTRPLPLSFAQQRLWFIEQLDPGSPLFNVPMAVRLEGPLKVDLLERALREVVRRHEVLRTTFREGEAGPVLVIAPEPVLTLERSDLTGAAPDEAWRLAREAAARPFDLARGPLLRALLLTSGPNEHLLVVVLHHIVSDGWSMTLLVREVALLYGAFARGVPAALPELGVQYADYGVWQREWLQGTRLEKQLGYWKQQLAGVPSALELPTDHPRPAIREGRGARHELLLSRELMDAMKALAQQEGASLFMVLLTGWQVLMSRYAGQEDVTVGSPMAGRTRGEVEGLIGLFVNAQVLRTRVEATASFRALLRQVRETVLGAQEHQELPIERLVEELRPERIPGRTPFFQVMLTYQASFRGASTVEGVKLEALELDTHTAKFDLTLQVLETEHGLKGYLEYATDLFTAPTAARMAEHLRVLLEGAIARPNETATRLPLFTDAERQQVLVEWNATRAPFPEACMHSLFEAQVRRAPEALAAVFEGTHLTYAALDARANQLAHALRRRGVGPEVRVALSVERSLEVVIGLLGILKAGGAWVPVDPLLPRERLAFMLEDSDAAVLVTQRVLVERFPQAHQSRALCLDSEREALAAEATDAPWTGVTPAHLAYLLYTSGSTGMPKGTAVEHRGVANLVTHEAVAYGIGPGSRVLQFASLSFDLSVEEIFTTLCNGATLVLAPLDKLMPGAPLPLLLREQGLTVISLTPAALAATPAEGLPQVRTVISGGEALPADVVARWAPGRRLLNTYGPTEATVVATLGEVVADGGVPSIGRPLANVRAYVLDPRGEPVPVGVRGELYVGGVGVARGYAGRAGLTAERFVPDAFSGEEGARLYRTGDVVRWRQDGTLEFIGRIDAQVKVRGFRIELGEVETVLRAGPAVKDAVVLAREDHPGDKRLVAYVVAEGTLDVAALRAHLKQHLPEYMVPAAFVPLPSLPLTSNGKVDRKALPVPEASARTHAYEAPVTPLEQKLAELWSEVLRVPTVGRTDNFFELGGHSLLATQLVARVRAALDVELPLRALFEAPTVATLAERLQQARTAMVLPPLTRTQAEGPQPLSFAQQRLWFLDQLAPDDASYNLPVTLRLSGRLDVEALRRAFEALVQRHEALRTTFFEHEGQPFQRIHAPAAWALPVEDLSSLDVTASEAETLRLATREARQPFHLVHGPLLRTSLLRISEESHVLLVTMHHIVSDAWSMGVLVKELAASYAAFSEGKAPSLAPLPVQYADFAAWQRQWLQGEVLEAQLGYWKHQLSGAPSALELPTDRPRPPVQSRRGATVPVSIPAALTESLRGLAQREGATPFMLLLSAFQLLLSRYAGQDDVSVGSPIAGRTHTEAEGLIGFFVNTLVLRARLKSEDSFRQLLAQVRGTTLAAYEHQHVPFEKLVEVLQPSRDLSRSPLFQVMFVLQNAPAEALRVPGLAFQPVPLEGNSARFDLALTLFEVPQGLTGVLEYSSDLFDAATVQRLMGHYGVLLEAIAARPDAAITSLPLMTAPEQEQLLVEWNETDVEFPSDTCIHHVVAEQARRAPESIAVRMGERGVTYAGLDAWAHQLAVQLHAAGVSRGDRVAVLAERSPELVAGLLATLKVGAAYVPIAPGVPPERLTFMLEDSAASVLLTQQHLRASLPALSTRVLPLEEAIA</sequence>